<evidence type="ECO:0000256" key="1">
    <source>
        <dbReference type="ARBA" id="ARBA00022729"/>
    </source>
</evidence>
<evidence type="ECO:0000313" key="3">
    <source>
        <dbReference type="EMBL" id="AFK02373.1"/>
    </source>
</evidence>
<keyword evidence="1" id="KW-0732">Signal</keyword>
<reference evidence="3 4" key="1">
    <citation type="submission" date="2011-07" db="EMBL/GenBank/DDBJ databases">
        <title>The complete genome of chromosome of Emticicia oligotrophica DSM 17448.</title>
        <authorList>
            <consortium name="US DOE Joint Genome Institute (JGI-PGF)"/>
            <person name="Lucas S."/>
            <person name="Han J."/>
            <person name="Lapidus A."/>
            <person name="Bruce D."/>
            <person name="Goodwin L."/>
            <person name="Pitluck S."/>
            <person name="Peters L."/>
            <person name="Kyrpides N."/>
            <person name="Mavromatis K."/>
            <person name="Ivanova N."/>
            <person name="Ovchinnikova G."/>
            <person name="Teshima H."/>
            <person name="Detter J.C."/>
            <person name="Tapia R."/>
            <person name="Han C."/>
            <person name="Land M."/>
            <person name="Hauser L."/>
            <person name="Markowitz V."/>
            <person name="Cheng J.-F."/>
            <person name="Hugenholtz P."/>
            <person name="Woyke T."/>
            <person name="Wu D."/>
            <person name="Tindall B."/>
            <person name="Pomrenke H."/>
            <person name="Brambilla E."/>
            <person name="Klenk H.-P."/>
            <person name="Eisen J.A."/>
        </authorList>
    </citation>
    <scope>NUCLEOTIDE SEQUENCE [LARGE SCALE GENOMIC DNA]</scope>
    <source>
        <strain evidence="3 4">DSM 17448</strain>
    </source>
</reference>
<dbReference type="SUPFAM" id="SSF69318">
    <property type="entry name" value="Integrin alpha N-terminal domain"/>
    <property type="match status" value="3"/>
</dbReference>
<dbReference type="RefSeq" id="WP_015028073.1">
    <property type="nucleotide sequence ID" value="NC_018748.1"/>
</dbReference>
<dbReference type="PROSITE" id="PS51257">
    <property type="entry name" value="PROKAR_LIPOPROTEIN"/>
    <property type="match status" value="1"/>
</dbReference>
<keyword evidence="4" id="KW-1185">Reference proteome</keyword>
<accession>A0ABN4AKP6</accession>
<dbReference type="PANTHER" id="PTHR16026">
    <property type="entry name" value="CARTILAGE ACIDIC PROTEIN 1"/>
    <property type="match status" value="1"/>
</dbReference>
<evidence type="ECO:0000259" key="2">
    <source>
        <dbReference type="Pfam" id="PF07593"/>
    </source>
</evidence>
<dbReference type="PANTHER" id="PTHR16026:SF0">
    <property type="entry name" value="CARTILAGE ACIDIC PROTEIN 1"/>
    <property type="match status" value="1"/>
</dbReference>
<name>A0ABN4AKP6_EMTOG</name>
<dbReference type="Proteomes" id="UP000002875">
    <property type="component" value="Chromosome"/>
</dbReference>
<sequence length="1188" mass="132940">MQKFPFYIVIIFSLFIFSCKEKTVFTELKSGDTGITFSNRIAENDTLNILTFEYVYNGGGVAMGDFNNDNLTDIYFTGNTTPNKLYLNRTQKGEKLKFEEVTEKAGVNGHNRWSSGVALVDINNDNLLDIYVCATARKAVGQRTNLLYVNQGIGKDGIPTFKDLAQEYGIADTTHTTNAAFFDYDNDGDLDLYLVVNEMDDTRFPNKYQEKGEITSSKRSDRLYRNDFDKTKNHAVFTDVSKAAGIFDDAYGLGINITDINQDGWKDIYITNDFLTNDLLYVNNHDGTFTERAKEYFKHTSYSAMGNDVSDINNDGLVDIIAVDMMPESNYRKKMMTPANSYVTYQNNDRFGYLYQFPRNTLQLNQGKNPSTGHPIFSEISFVAGVAQTDWSWTPMVTDFDNDGYRDIIITNGFPRDITDQDFLAYRNEVNALMEKSMLLEYVPKVKLKNYAYKNKGKDGAFQFDDVTDKWGITEPTSANGAAYADLDNDGDLDYVVNNINDSASVYLNNSIQLKPQESNYLRVKFIGNKKNVAGIGATVEIKYGNGEKQLYEHSLYRGYLSTVEPIAHFGLGKHTKVAQLKVIWGNGYIQTLNNINTNQVITLEEKNATPPLPEVQLAKANLLFTDITDQLKINYKHEEEDYIDFNVQKLIPHKLSQFGPSLAVGDVNGDGTEDVFISGSSHHKGRFLLQDKSGSFIVKDLLDGLGDAEKTAEDMGTLLFDADGDNDLDLYIVSGSSEFPANAPELQDRFYRNDGKGNFKLDVNALPKFLKSGSCVKAADYDHDGDLDLFVGGRVEPSAYPKPVSSYILRNDKGNFSEVTDKVAPQLKNIGLICDVTWSDFDNDGWQDLVMAGEFMPITFLKNNKGVFGFAQTANTSLADKIGWWNSITSGDFDNDGDIDYIVGNMGVNTLMHASAEHPFRIYANDFNNDGFYDAIPTVYFKDLEGKPQEFPYNTRDDLAKQFIQTRQRFQNYAKFSQATIKEILKPEELQKALVLSANWLKSSYIENKGAGKFEMKELPLQAQFAPVFGMTTQDFDQDGNLDVLLAGNDYGIELGTGRNDALNGLLLKGDGKGNFTPISIEKSGYCVTGDAKALVKVMSPAGQLRTITSQNKNSLKVFDYHFPVKTIPLQANETTALIKLKNGQIRREEIGFGSSFLSQSAHNLIISSDIKSVELINTKGNKRIIK</sequence>
<organism evidence="3 4">
    <name type="scientific">Emticicia oligotrophica (strain DSM 17448 / CIP 109782 / MTCC 6937 / GPTSA100-15)</name>
    <dbReference type="NCBI Taxonomy" id="929562"/>
    <lineage>
        <taxon>Bacteria</taxon>
        <taxon>Pseudomonadati</taxon>
        <taxon>Bacteroidota</taxon>
        <taxon>Cytophagia</taxon>
        <taxon>Cytophagales</taxon>
        <taxon>Leadbetterellaceae</taxon>
        <taxon>Emticicia</taxon>
    </lineage>
</organism>
<dbReference type="EMBL" id="CP002961">
    <property type="protein sequence ID" value="AFK02373.1"/>
    <property type="molecule type" value="Genomic_DNA"/>
</dbReference>
<evidence type="ECO:0000313" key="4">
    <source>
        <dbReference type="Proteomes" id="UP000002875"/>
    </source>
</evidence>
<dbReference type="Gene3D" id="2.130.10.130">
    <property type="entry name" value="Integrin alpha, N-terminal"/>
    <property type="match status" value="3"/>
</dbReference>
<dbReference type="InterPro" id="IPR013517">
    <property type="entry name" value="FG-GAP"/>
</dbReference>
<dbReference type="Pfam" id="PF13517">
    <property type="entry name" value="FG-GAP_3"/>
    <property type="match status" value="4"/>
</dbReference>
<feature type="domain" description="ASPIC/UnbV" evidence="2">
    <location>
        <begin position="535"/>
        <end position="603"/>
    </location>
</feature>
<protein>
    <submittedName>
        <fullName evidence="3">ASPIC/UnbV domain protein</fullName>
    </submittedName>
</protein>
<dbReference type="InterPro" id="IPR028994">
    <property type="entry name" value="Integrin_alpha_N"/>
</dbReference>
<gene>
    <name evidence="3" type="ordered locus">Emtol_1224</name>
</gene>
<dbReference type="InterPro" id="IPR027039">
    <property type="entry name" value="Crtac1"/>
</dbReference>
<dbReference type="InterPro" id="IPR011519">
    <property type="entry name" value="UnbV_ASPIC"/>
</dbReference>
<proteinExistence type="predicted"/>
<dbReference type="Pfam" id="PF07593">
    <property type="entry name" value="UnbV_ASPIC"/>
    <property type="match status" value="1"/>
</dbReference>